<dbReference type="GO" id="GO:0016491">
    <property type="term" value="F:oxidoreductase activity"/>
    <property type="evidence" value="ECO:0007669"/>
    <property type="project" value="UniProtKB-KW"/>
</dbReference>
<keyword evidence="6" id="KW-1185">Reference proteome</keyword>
<organism evidence="6">
    <name type="scientific">Selaginella moellendorffii</name>
    <name type="common">Spikemoss</name>
    <dbReference type="NCBI Taxonomy" id="88036"/>
    <lineage>
        <taxon>Eukaryota</taxon>
        <taxon>Viridiplantae</taxon>
        <taxon>Streptophyta</taxon>
        <taxon>Embryophyta</taxon>
        <taxon>Tracheophyta</taxon>
        <taxon>Lycopodiopsida</taxon>
        <taxon>Selaginellales</taxon>
        <taxon>Selaginellaceae</taxon>
        <taxon>Selaginella</taxon>
    </lineage>
</organism>
<comment type="similarity">
    <text evidence="1 3">Belongs to the short-chain dehydrogenases/reductases (SDR) family.</text>
</comment>
<reference evidence="5 6" key="1">
    <citation type="journal article" date="2011" name="Science">
        <title>The Selaginella genome identifies genetic changes associated with the evolution of vascular plants.</title>
        <authorList>
            <person name="Banks J.A."/>
            <person name="Nishiyama T."/>
            <person name="Hasebe M."/>
            <person name="Bowman J.L."/>
            <person name="Gribskov M."/>
            <person name="dePamphilis C."/>
            <person name="Albert V.A."/>
            <person name="Aono N."/>
            <person name="Aoyama T."/>
            <person name="Ambrose B.A."/>
            <person name="Ashton N.W."/>
            <person name="Axtell M.J."/>
            <person name="Barker E."/>
            <person name="Barker M.S."/>
            <person name="Bennetzen J.L."/>
            <person name="Bonawitz N.D."/>
            <person name="Chapple C."/>
            <person name="Cheng C."/>
            <person name="Correa L.G."/>
            <person name="Dacre M."/>
            <person name="DeBarry J."/>
            <person name="Dreyer I."/>
            <person name="Elias M."/>
            <person name="Engstrom E.M."/>
            <person name="Estelle M."/>
            <person name="Feng L."/>
            <person name="Finet C."/>
            <person name="Floyd S.K."/>
            <person name="Frommer W.B."/>
            <person name="Fujita T."/>
            <person name="Gramzow L."/>
            <person name="Gutensohn M."/>
            <person name="Harholt J."/>
            <person name="Hattori M."/>
            <person name="Heyl A."/>
            <person name="Hirai T."/>
            <person name="Hiwatashi Y."/>
            <person name="Ishikawa M."/>
            <person name="Iwata M."/>
            <person name="Karol K.G."/>
            <person name="Koehler B."/>
            <person name="Kolukisaoglu U."/>
            <person name="Kubo M."/>
            <person name="Kurata T."/>
            <person name="Lalonde S."/>
            <person name="Li K."/>
            <person name="Li Y."/>
            <person name="Litt A."/>
            <person name="Lyons E."/>
            <person name="Manning G."/>
            <person name="Maruyama T."/>
            <person name="Michael T.P."/>
            <person name="Mikami K."/>
            <person name="Miyazaki S."/>
            <person name="Morinaga S."/>
            <person name="Murata T."/>
            <person name="Mueller-Roeber B."/>
            <person name="Nelson D.R."/>
            <person name="Obara M."/>
            <person name="Oguri Y."/>
            <person name="Olmstead R.G."/>
            <person name="Onodera N."/>
            <person name="Petersen B.L."/>
            <person name="Pils B."/>
            <person name="Prigge M."/>
            <person name="Rensing S.A."/>
            <person name="Riano-Pachon D.M."/>
            <person name="Roberts A.W."/>
            <person name="Sato Y."/>
            <person name="Scheller H.V."/>
            <person name="Schulz B."/>
            <person name="Schulz C."/>
            <person name="Shakirov E.V."/>
            <person name="Shibagaki N."/>
            <person name="Shinohara N."/>
            <person name="Shippen D.E."/>
            <person name="Soerensen I."/>
            <person name="Sotooka R."/>
            <person name="Sugimoto N."/>
            <person name="Sugita M."/>
            <person name="Sumikawa N."/>
            <person name="Tanurdzic M."/>
            <person name="Theissen G."/>
            <person name="Ulvskov P."/>
            <person name="Wakazuki S."/>
            <person name="Weng J.K."/>
            <person name="Willats W.W."/>
            <person name="Wipf D."/>
            <person name="Wolf P.G."/>
            <person name="Yang L."/>
            <person name="Zimmer A.D."/>
            <person name="Zhu Q."/>
            <person name="Mitros T."/>
            <person name="Hellsten U."/>
            <person name="Loque D."/>
            <person name="Otillar R."/>
            <person name="Salamov A."/>
            <person name="Schmutz J."/>
            <person name="Shapiro H."/>
            <person name="Lindquist E."/>
            <person name="Lucas S."/>
            <person name="Rokhsar D."/>
            <person name="Grigoriev I.V."/>
        </authorList>
    </citation>
    <scope>NUCLEOTIDE SEQUENCE [LARGE SCALE GENOMIC DNA]</scope>
</reference>
<feature type="domain" description="Ketoreductase" evidence="4">
    <location>
        <begin position="13"/>
        <end position="188"/>
    </location>
</feature>
<dbReference type="Gramene" id="EFJ29530">
    <property type="protein sequence ID" value="EFJ29530"/>
    <property type="gene ID" value="SELMODRAFT_146187"/>
</dbReference>
<keyword evidence="2" id="KW-0560">Oxidoreductase</keyword>
<evidence type="ECO:0000313" key="5">
    <source>
        <dbReference type="EMBL" id="EFJ29530.1"/>
    </source>
</evidence>
<dbReference type="eggNOG" id="KOG1209">
    <property type="taxonomic scope" value="Eukaryota"/>
</dbReference>
<dbReference type="OMA" id="KEDHCDV"/>
<dbReference type="HOGENOM" id="CLU_010194_2_9_1"/>
<dbReference type="PROSITE" id="PS00061">
    <property type="entry name" value="ADH_SHORT"/>
    <property type="match status" value="1"/>
</dbReference>
<dbReference type="InParanoid" id="D8RDN6"/>
<dbReference type="OrthoDB" id="2102561at2759"/>
<gene>
    <name evidence="5" type="ORF">SELMODRAFT_146187</name>
</gene>
<name>D8RDN6_SELML</name>
<dbReference type="FunCoup" id="D8RDN6">
    <property type="interactions" value="614"/>
</dbReference>
<evidence type="ECO:0000256" key="1">
    <source>
        <dbReference type="ARBA" id="ARBA00006484"/>
    </source>
</evidence>
<proteinExistence type="inferred from homology"/>
<dbReference type="Proteomes" id="UP000001514">
    <property type="component" value="Unassembled WGS sequence"/>
</dbReference>
<dbReference type="InterPro" id="IPR020904">
    <property type="entry name" value="Sc_DH/Rdtase_CS"/>
</dbReference>
<protein>
    <recommendedName>
        <fullName evidence="4">Ketoreductase domain-containing protein</fullName>
    </recommendedName>
</protein>
<dbReference type="PRINTS" id="PR00080">
    <property type="entry name" value="SDRFAMILY"/>
</dbReference>
<dbReference type="SUPFAM" id="SSF51735">
    <property type="entry name" value="NAD(P)-binding Rossmann-fold domains"/>
    <property type="match status" value="1"/>
</dbReference>
<dbReference type="InterPro" id="IPR002347">
    <property type="entry name" value="SDR_fam"/>
</dbReference>
<dbReference type="SMART" id="SM00822">
    <property type="entry name" value="PKS_KR"/>
    <property type="match status" value="1"/>
</dbReference>
<dbReference type="InterPro" id="IPR036291">
    <property type="entry name" value="NAD(P)-bd_dom_sf"/>
</dbReference>
<dbReference type="Pfam" id="PF00106">
    <property type="entry name" value="adh_short"/>
    <property type="match status" value="1"/>
</dbReference>
<dbReference type="AlphaFoldDB" id="D8RDN6"/>
<evidence type="ECO:0000313" key="6">
    <source>
        <dbReference type="Proteomes" id="UP000001514"/>
    </source>
</evidence>
<sequence>MGLGGSRLAPKDLVVLITGCSEGGIGHALAAELGSRGCTVVASARSLASIRGLEQQQPSSISCITLDVLDEDSMSRAVESTIQRFGKIDVLINNAGVPCLGPIAEIPLEMLERAYRTNVFGTVSLIQKVVPFMVKQGRGRIVNVGSIAAYASGPWMAGYTSSKAALHALTDSLRVELRPFNIDVILVTPGAIVSNIGKAALSTGLSYDLKIYKPFQESIEYRGMLSQGPKSTPAPEFARAMASKVLDAKPPSYFGYGHFVPLLWSMFYAPAWVRDWFFVKLLKIDKVKLVKN</sequence>
<dbReference type="Gene3D" id="3.40.50.720">
    <property type="entry name" value="NAD(P)-binding Rossmann-like Domain"/>
    <property type="match status" value="1"/>
</dbReference>
<dbReference type="STRING" id="88036.D8RDN6"/>
<dbReference type="PANTHER" id="PTHR44169">
    <property type="entry name" value="NADPH-DEPENDENT 1-ACYLDIHYDROXYACETONE PHOSPHATE REDUCTASE"/>
    <property type="match status" value="1"/>
</dbReference>
<dbReference type="PRINTS" id="PR00081">
    <property type="entry name" value="GDHRDH"/>
</dbReference>
<dbReference type="EMBL" id="GL377577">
    <property type="protein sequence ID" value="EFJ29530.1"/>
    <property type="molecule type" value="Genomic_DNA"/>
</dbReference>
<dbReference type="FunFam" id="3.40.50.720:FF:000261">
    <property type="entry name" value="NADPH-dependent 1-acyldihydroxyacetone phosphate reductase"/>
    <property type="match status" value="1"/>
</dbReference>
<dbReference type="CDD" id="cd05374">
    <property type="entry name" value="17beta-HSD-like_SDR_c"/>
    <property type="match status" value="1"/>
</dbReference>
<evidence type="ECO:0000256" key="3">
    <source>
        <dbReference type="RuleBase" id="RU000363"/>
    </source>
</evidence>
<evidence type="ECO:0000256" key="2">
    <source>
        <dbReference type="ARBA" id="ARBA00023002"/>
    </source>
</evidence>
<accession>D8RDN6</accession>
<dbReference type="InterPro" id="IPR057326">
    <property type="entry name" value="KR_dom"/>
</dbReference>
<dbReference type="GO" id="GO:0005783">
    <property type="term" value="C:endoplasmic reticulum"/>
    <property type="evidence" value="ECO:0000318"/>
    <property type="project" value="GO_Central"/>
</dbReference>
<dbReference type="PANTHER" id="PTHR44169:SF6">
    <property type="entry name" value="NADPH-DEPENDENT 1-ACYLDIHYDROXYACETONE PHOSPHATE REDUCTASE"/>
    <property type="match status" value="1"/>
</dbReference>
<evidence type="ECO:0000259" key="4">
    <source>
        <dbReference type="SMART" id="SM00822"/>
    </source>
</evidence>
<dbReference type="KEGG" id="smo:SELMODRAFT_146187"/>